<keyword evidence="3" id="KW-1185">Reference proteome</keyword>
<dbReference type="Gene3D" id="2.170.270.10">
    <property type="entry name" value="SET domain"/>
    <property type="match status" value="1"/>
</dbReference>
<evidence type="ECO:0000313" key="2">
    <source>
        <dbReference type="EMBL" id="PSS13741.1"/>
    </source>
</evidence>
<gene>
    <name evidence="2" type="ORF">CEY00_Acc14350</name>
</gene>
<dbReference type="InterPro" id="IPR044238">
    <property type="entry name" value="ASHR2-like"/>
</dbReference>
<evidence type="ECO:0000259" key="1">
    <source>
        <dbReference type="Pfam" id="PF00856"/>
    </source>
</evidence>
<dbReference type="InterPro" id="IPR001214">
    <property type="entry name" value="SET_dom"/>
</dbReference>
<reference evidence="3" key="2">
    <citation type="journal article" date="2018" name="BMC Genomics">
        <title>A manually annotated Actinidia chinensis var. chinensis (kiwifruit) genome highlights the challenges associated with draft genomes and gene prediction in plants.</title>
        <authorList>
            <person name="Pilkington S.M."/>
            <person name="Crowhurst R."/>
            <person name="Hilario E."/>
            <person name="Nardozza S."/>
            <person name="Fraser L."/>
            <person name="Peng Y."/>
            <person name="Gunaseelan K."/>
            <person name="Simpson R."/>
            <person name="Tahir J."/>
            <person name="Deroles S.C."/>
            <person name="Templeton K."/>
            <person name="Luo Z."/>
            <person name="Davy M."/>
            <person name="Cheng C."/>
            <person name="McNeilage M."/>
            <person name="Scaglione D."/>
            <person name="Liu Y."/>
            <person name="Zhang Q."/>
            <person name="Datson P."/>
            <person name="De Silva N."/>
            <person name="Gardiner S.E."/>
            <person name="Bassett H."/>
            <person name="Chagne D."/>
            <person name="McCallum J."/>
            <person name="Dzierzon H."/>
            <person name="Deng C."/>
            <person name="Wang Y.Y."/>
            <person name="Barron L."/>
            <person name="Manako K."/>
            <person name="Bowen J."/>
            <person name="Foster T.M."/>
            <person name="Erridge Z.A."/>
            <person name="Tiffin H."/>
            <person name="Waite C.N."/>
            <person name="Davies K.M."/>
            <person name="Grierson E.P."/>
            <person name="Laing W.A."/>
            <person name="Kirk R."/>
            <person name="Chen X."/>
            <person name="Wood M."/>
            <person name="Montefiori M."/>
            <person name="Brummell D.A."/>
            <person name="Schwinn K.E."/>
            <person name="Catanach A."/>
            <person name="Fullerton C."/>
            <person name="Li D."/>
            <person name="Meiyalaghan S."/>
            <person name="Nieuwenhuizen N."/>
            <person name="Read N."/>
            <person name="Prakash R."/>
            <person name="Hunter D."/>
            <person name="Zhang H."/>
            <person name="McKenzie M."/>
            <person name="Knabel M."/>
            <person name="Harris A."/>
            <person name="Allan A.C."/>
            <person name="Gleave A."/>
            <person name="Chen A."/>
            <person name="Janssen B.J."/>
            <person name="Plunkett B."/>
            <person name="Ampomah-Dwamena C."/>
            <person name="Voogd C."/>
            <person name="Leif D."/>
            <person name="Lafferty D."/>
            <person name="Souleyre E.J.F."/>
            <person name="Varkonyi-Gasic E."/>
            <person name="Gambi F."/>
            <person name="Hanley J."/>
            <person name="Yao J.L."/>
            <person name="Cheung J."/>
            <person name="David K.M."/>
            <person name="Warren B."/>
            <person name="Marsh K."/>
            <person name="Snowden K.C."/>
            <person name="Lin-Wang K."/>
            <person name="Brian L."/>
            <person name="Martinez-Sanchez M."/>
            <person name="Wang M."/>
            <person name="Ileperuma N."/>
            <person name="Macnee N."/>
            <person name="Campin R."/>
            <person name="McAtee P."/>
            <person name="Drummond R.S.M."/>
            <person name="Espley R.V."/>
            <person name="Ireland H.S."/>
            <person name="Wu R."/>
            <person name="Atkinson R.G."/>
            <person name="Karunairetnam S."/>
            <person name="Bulley S."/>
            <person name="Chunkath S."/>
            <person name="Hanley Z."/>
            <person name="Storey R."/>
            <person name="Thrimawithana A.H."/>
            <person name="Thomson S."/>
            <person name="David C."/>
            <person name="Testolin R."/>
            <person name="Huang H."/>
            <person name="Hellens R.P."/>
            <person name="Schaffer R.J."/>
        </authorList>
    </citation>
    <scope>NUCLEOTIDE SEQUENCE [LARGE SCALE GENOMIC DNA]</scope>
    <source>
        <strain evidence="3">cv. Red5</strain>
    </source>
</reference>
<sequence length="97" mass="11254">MEPFSEDGERSVRAYGIYPNASFFNHDCLPNACRFDYVDASDAGDFNTNIIVRVIHDGPQRREICLGYFPVNLNYSERQRRLKENYMLRLLEGSLQG</sequence>
<dbReference type="InParanoid" id="A0A2R6QRJ6"/>
<reference evidence="2 3" key="1">
    <citation type="submission" date="2017-07" db="EMBL/GenBank/DDBJ databases">
        <title>An improved, manually edited Actinidia chinensis var. chinensis (kiwifruit) genome highlights the challenges associated with draft genomes and gene prediction in plants.</title>
        <authorList>
            <person name="Pilkington S."/>
            <person name="Crowhurst R."/>
            <person name="Hilario E."/>
            <person name="Nardozza S."/>
            <person name="Fraser L."/>
            <person name="Peng Y."/>
            <person name="Gunaseelan K."/>
            <person name="Simpson R."/>
            <person name="Tahir J."/>
            <person name="Deroles S."/>
            <person name="Templeton K."/>
            <person name="Luo Z."/>
            <person name="Davy M."/>
            <person name="Cheng C."/>
            <person name="Mcneilage M."/>
            <person name="Scaglione D."/>
            <person name="Liu Y."/>
            <person name="Zhang Q."/>
            <person name="Datson P."/>
            <person name="De Silva N."/>
            <person name="Gardiner S."/>
            <person name="Bassett H."/>
            <person name="Chagne D."/>
            <person name="Mccallum J."/>
            <person name="Dzierzon H."/>
            <person name="Deng C."/>
            <person name="Wang Y.-Y."/>
            <person name="Barron N."/>
            <person name="Manako K."/>
            <person name="Bowen J."/>
            <person name="Foster T."/>
            <person name="Erridge Z."/>
            <person name="Tiffin H."/>
            <person name="Waite C."/>
            <person name="Davies K."/>
            <person name="Grierson E."/>
            <person name="Laing W."/>
            <person name="Kirk R."/>
            <person name="Chen X."/>
            <person name="Wood M."/>
            <person name="Montefiori M."/>
            <person name="Brummell D."/>
            <person name="Schwinn K."/>
            <person name="Catanach A."/>
            <person name="Fullerton C."/>
            <person name="Li D."/>
            <person name="Meiyalaghan S."/>
            <person name="Nieuwenhuizen N."/>
            <person name="Read N."/>
            <person name="Prakash R."/>
            <person name="Hunter D."/>
            <person name="Zhang H."/>
            <person name="Mckenzie M."/>
            <person name="Knabel M."/>
            <person name="Harris A."/>
            <person name="Allan A."/>
            <person name="Chen A."/>
            <person name="Janssen B."/>
            <person name="Plunkett B."/>
            <person name="Dwamena C."/>
            <person name="Voogd C."/>
            <person name="Leif D."/>
            <person name="Lafferty D."/>
            <person name="Souleyre E."/>
            <person name="Varkonyi-Gasic E."/>
            <person name="Gambi F."/>
            <person name="Hanley J."/>
            <person name="Yao J.-L."/>
            <person name="Cheung J."/>
            <person name="David K."/>
            <person name="Warren B."/>
            <person name="Marsh K."/>
            <person name="Snowden K."/>
            <person name="Lin-Wang K."/>
            <person name="Brian L."/>
            <person name="Martinez-Sanchez M."/>
            <person name="Wang M."/>
            <person name="Ileperuma N."/>
            <person name="Macnee N."/>
            <person name="Campin R."/>
            <person name="Mcatee P."/>
            <person name="Drummond R."/>
            <person name="Espley R."/>
            <person name="Ireland H."/>
            <person name="Wu R."/>
            <person name="Atkinson R."/>
            <person name="Karunairetnam S."/>
            <person name="Bulley S."/>
            <person name="Chunkath S."/>
            <person name="Hanley Z."/>
            <person name="Storey R."/>
            <person name="Thrimawithana A."/>
            <person name="Thomson S."/>
            <person name="David C."/>
            <person name="Testolin R."/>
        </authorList>
    </citation>
    <scope>NUCLEOTIDE SEQUENCE [LARGE SCALE GENOMIC DNA]</scope>
    <source>
        <strain evidence="3">cv. Red5</strain>
        <tissue evidence="2">Young leaf</tissue>
    </source>
</reference>
<dbReference type="InterPro" id="IPR046341">
    <property type="entry name" value="SET_dom_sf"/>
</dbReference>
<dbReference type="AlphaFoldDB" id="A0A2R6QRJ6"/>
<protein>
    <submittedName>
        <fullName evidence="2">Histone-lysine N-methyltransferase</fullName>
    </submittedName>
</protein>
<dbReference type="PANTHER" id="PTHR47420">
    <property type="entry name" value="HISTONE-LYSINE N-METHYLTRANSFERASE ASHR2"/>
    <property type="match status" value="1"/>
</dbReference>
<dbReference type="PANTHER" id="PTHR47420:SF3">
    <property type="entry name" value="HISTONE-LYSINE N-METHYLTRANSFERASE ASHR2"/>
    <property type="match status" value="1"/>
</dbReference>
<keyword evidence="2" id="KW-0808">Transferase</keyword>
<dbReference type="OrthoDB" id="265717at2759"/>
<dbReference type="GO" id="GO:0032259">
    <property type="term" value="P:methylation"/>
    <property type="evidence" value="ECO:0007669"/>
    <property type="project" value="UniProtKB-KW"/>
</dbReference>
<dbReference type="EMBL" id="NKQK01000013">
    <property type="protein sequence ID" value="PSS13741.1"/>
    <property type="molecule type" value="Genomic_DNA"/>
</dbReference>
<evidence type="ECO:0000313" key="3">
    <source>
        <dbReference type="Proteomes" id="UP000241394"/>
    </source>
</evidence>
<comment type="caution">
    <text evidence="2">The sequence shown here is derived from an EMBL/GenBank/DDBJ whole genome shotgun (WGS) entry which is preliminary data.</text>
</comment>
<keyword evidence="2" id="KW-0489">Methyltransferase</keyword>
<organism evidence="2 3">
    <name type="scientific">Actinidia chinensis var. chinensis</name>
    <name type="common">Chinese soft-hair kiwi</name>
    <dbReference type="NCBI Taxonomy" id="1590841"/>
    <lineage>
        <taxon>Eukaryota</taxon>
        <taxon>Viridiplantae</taxon>
        <taxon>Streptophyta</taxon>
        <taxon>Embryophyta</taxon>
        <taxon>Tracheophyta</taxon>
        <taxon>Spermatophyta</taxon>
        <taxon>Magnoliopsida</taxon>
        <taxon>eudicotyledons</taxon>
        <taxon>Gunneridae</taxon>
        <taxon>Pentapetalae</taxon>
        <taxon>asterids</taxon>
        <taxon>Ericales</taxon>
        <taxon>Actinidiaceae</taxon>
        <taxon>Actinidia</taxon>
    </lineage>
</organism>
<feature type="domain" description="SET" evidence="1">
    <location>
        <begin position="20"/>
        <end position="68"/>
    </location>
</feature>
<dbReference type="GO" id="GO:0008168">
    <property type="term" value="F:methyltransferase activity"/>
    <property type="evidence" value="ECO:0007669"/>
    <property type="project" value="UniProtKB-KW"/>
</dbReference>
<dbReference type="STRING" id="1590841.A0A2R6QRJ6"/>
<name>A0A2R6QRJ6_ACTCC</name>
<dbReference type="SUPFAM" id="SSF82199">
    <property type="entry name" value="SET domain"/>
    <property type="match status" value="1"/>
</dbReference>
<proteinExistence type="predicted"/>
<dbReference type="Pfam" id="PF00856">
    <property type="entry name" value="SET"/>
    <property type="match status" value="1"/>
</dbReference>
<accession>A0A2R6QRJ6</accession>
<dbReference type="Gramene" id="PSS13741">
    <property type="protein sequence ID" value="PSS13741"/>
    <property type="gene ID" value="CEY00_Acc14350"/>
</dbReference>
<dbReference type="Proteomes" id="UP000241394">
    <property type="component" value="Chromosome LG13"/>
</dbReference>